<evidence type="ECO:0000259" key="6">
    <source>
        <dbReference type="Pfam" id="PF04932"/>
    </source>
</evidence>
<keyword evidence="4 5" id="KW-0472">Membrane</keyword>
<name>A0A1F7Y1P8_9BACT</name>
<gene>
    <name evidence="7" type="ORF">A2771_01525</name>
</gene>
<feature type="transmembrane region" description="Helical" evidence="5">
    <location>
        <begin position="92"/>
        <end position="109"/>
    </location>
</feature>
<dbReference type="AlphaFoldDB" id="A0A1F7Y1P8"/>
<dbReference type="Proteomes" id="UP000176741">
    <property type="component" value="Unassembled WGS sequence"/>
</dbReference>
<evidence type="ECO:0000256" key="4">
    <source>
        <dbReference type="ARBA" id="ARBA00023136"/>
    </source>
</evidence>
<comment type="subcellular location">
    <subcellularLocation>
        <location evidence="1">Membrane</location>
        <topology evidence="1">Multi-pass membrane protein</topology>
    </subcellularLocation>
</comment>
<dbReference type="EMBL" id="MGGD01000033">
    <property type="protein sequence ID" value="OGM20465.1"/>
    <property type="molecule type" value="Genomic_DNA"/>
</dbReference>
<feature type="transmembrane region" description="Helical" evidence="5">
    <location>
        <begin position="121"/>
        <end position="143"/>
    </location>
</feature>
<feature type="transmembrane region" description="Helical" evidence="5">
    <location>
        <begin position="301"/>
        <end position="320"/>
    </location>
</feature>
<comment type="caution">
    <text evidence="7">The sequence shown here is derived from an EMBL/GenBank/DDBJ whole genome shotgun (WGS) entry which is preliminary data.</text>
</comment>
<evidence type="ECO:0000256" key="2">
    <source>
        <dbReference type="ARBA" id="ARBA00022692"/>
    </source>
</evidence>
<feature type="transmembrane region" description="Helical" evidence="5">
    <location>
        <begin position="451"/>
        <end position="472"/>
    </location>
</feature>
<proteinExistence type="predicted"/>
<dbReference type="InterPro" id="IPR051533">
    <property type="entry name" value="WaaL-like"/>
</dbReference>
<dbReference type="InterPro" id="IPR007016">
    <property type="entry name" value="O-antigen_ligase-rel_domated"/>
</dbReference>
<feature type="transmembrane region" description="Helical" evidence="5">
    <location>
        <begin position="276"/>
        <end position="296"/>
    </location>
</feature>
<dbReference type="GO" id="GO:0016020">
    <property type="term" value="C:membrane"/>
    <property type="evidence" value="ECO:0007669"/>
    <property type="project" value="UniProtKB-SubCell"/>
</dbReference>
<feature type="transmembrane region" description="Helical" evidence="5">
    <location>
        <begin position="419"/>
        <end position="439"/>
    </location>
</feature>
<feature type="transmembrane region" description="Helical" evidence="5">
    <location>
        <begin position="478"/>
        <end position="496"/>
    </location>
</feature>
<keyword evidence="2 5" id="KW-0812">Transmembrane</keyword>
<feature type="transmembrane region" description="Helical" evidence="5">
    <location>
        <begin position="235"/>
        <end position="256"/>
    </location>
</feature>
<evidence type="ECO:0000256" key="3">
    <source>
        <dbReference type="ARBA" id="ARBA00022989"/>
    </source>
</evidence>
<sequence>MFKKRGIFNSLMTFSRLLRAGFSLLKKDDILASLKLWRSGSGSIHPRTNARGFLETVIKYTTAAILLGVPLYPKFPLIRIPATFVSIRLEDILIAFSAILLLGAYLPIVKKIFNSGLKRSVLLYISVGFVSLISAIFITKTIIPHIGLLHWLRRIEYIIPLFLGIEAVKRDRNNLDYFFKLLLITIFLSFIYGLGQRYFQWPIIITQNEEYSKGVALRWVQGSHINSTFAGHYDLASFLVLVLPVVVATFFTLSHSKSKIILALTYFSGMWLLVNSASRISLVSYLIATIFALAFIKKYKAILLVVLVSLLFISFSSNLISRYQRIIDVSINRIKSVKLMFNISNNVLATNEEIIFPRQRLPLTPTPQPVFEDRSTNIRLNVEWPRALRAFAKNPLLGTGYSSITLATDNDYLRLLGEVGLMGFLAFFLLILRILLIFIKKYPFDKHFKGLELSYIAGIFGSFAGVFTNAVFIDVFEASKFAIVFWLLMGFSISILSKNESFNN</sequence>
<dbReference type="PANTHER" id="PTHR37422:SF13">
    <property type="entry name" value="LIPOPOLYSACCHARIDE BIOSYNTHESIS PROTEIN PA4999-RELATED"/>
    <property type="match status" value="1"/>
</dbReference>
<evidence type="ECO:0000313" key="7">
    <source>
        <dbReference type="EMBL" id="OGM20465.1"/>
    </source>
</evidence>
<dbReference type="Pfam" id="PF04932">
    <property type="entry name" value="Wzy_C"/>
    <property type="match status" value="1"/>
</dbReference>
<accession>A0A1F7Y1P8</accession>
<organism evidence="7 8">
    <name type="scientific">Candidatus Woesebacteria bacterium RIFCSPHIGHO2_01_FULL_38_26b</name>
    <dbReference type="NCBI Taxonomy" id="1802491"/>
    <lineage>
        <taxon>Bacteria</taxon>
        <taxon>Candidatus Woeseibacteriota</taxon>
    </lineage>
</organism>
<feature type="transmembrane region" description="Helical" evidence="5">
    <location>
        <begin position="177"/>
        <end position="195"/>
    </location>
</feature>
<feature type="domain" description="O-antigen ligase-related" evidence="6">
    <location>
        <begin position="270"/>
        <end position="428"/>
    </location>
</feature>
<reference evidence="7 8" key="1">
    <citation type="journal article" date="2016" name="Nat. Commun.">
        <title>Thousands of microbial genomes shed light on interconnected biogeochemical processes in an aquifer system.</title>
        <authorList>
            <person name="Anantharaman K."/>
            <person name="Brown C.T."/>
            <person name="Hug L.A."/>
            <person name="Sharon I."/>
            <person name="Castelle C.J."/>
            <person name="Probst A.J."/>
            <person name="Thomas B.C."/>
            <person name="Singh A."/>
            <person name="Wilkins M.J."/>
            <person name="Karaoz U."/>
            <person name="Brodie E.L."/>
            <person name="Williams K.H."/>
            <person name="Hubbard S.S."/>
            <person name="Banfield J.F."/>
        </authorList>
    </citation>
    <scope>NUCLEOTIDE SEQUENCE [LARGE SCALE GENOMIC DNA]</scope>
</reference>
<evidence type="ECO:0000256" key="5">
    <source>
        <dbReference type="SAM" id="Phobius"/>
    </source>
</evidence>
<dbReference type="PANTHER" id="PTHR37422">
    <property type="entry name" value="TEICHURONIC ACID BIOSYNTHESIS PROTEIN TUAE"/>
    <property type="match status" value="1"/>
</dbReference>
<evidence type="ECO:0000256" key="1">
    <source>
        <dbReference type="ARBA" id="ARBA00004141"/>
    </source>
</evidence>
<protein>
    <recommendedName>
        <fullName evidence="6">O-antigen ligase-related domain-containing protein</fullName>
    </recommendedName>
</protein>
<evidence type="ECO:0000313" key="8">
    <source>
        <dbReference type="Proteomes" id="UP000176741"/>
    </source>
</evidence>
<feature type="transmembrane region" description="Helical" evidence="5">
    <location>
        <begin position="53"/>
        <end position="72"/>
    </location>
</feature>
<keyword evidence="3 5" id="KW-1133">Transmembrane helix</keyword>